<accession>A0A7V7GMV1</accession>
<keyword evidence="1" id="KW-0547">Nucleotide-binding</keyword>
<evidence type="ECO:0000313" key="4">
    <source>
        <dbReference type="Proteomes" id="UP000448762"/>
    </source>
</evidence>
<organism evidence="3 4">
    <name type="scientific">Enterococcus faecium</name>
    <name type="common">Streptococcus faecium</name>
    <dbReference type="NCBI Taxonomy" id="1352"/>
    <lineage>
        <taxon>Bacteria</taxon>
        <taxon>Bacillati</taxon>
        <taxon>Bacillota</taxon>
        <taxon>Bacilli</taxon>
        <taxon>Lactobacillales</taxon>
        <taxon>Enterococcaceae</taxon>
        <taxon>Enterococcus</taxon>
    </lineage>
</organism>
<dbReference type="InterPro" id="IPR017871">
    <property type="entry name" value="ABC_transporter-like_CS"/>
</dbReference>
<dbReference type="InterPro" id="IPR015854">
    <property type="entry name" value="ABC_transpr_LolD-like"/>
</dbReference>
<dbReference type="AlphaFoldDB" id="A0A7V7GMV1"/>
<dbReference type="PROSITE" id="PS00211">
    <property type="entry name" value="ABC_TRANSPORTER_1"/>
    <property type="match status" value="1"/>
</dbReference>
<dbReference type="InterPro" id="IPR027417">
    <property type="entry name" value="P-loop_NTPase"/>
</dbReference>
<dbReference type="GO" id="GO:0005886">
    <property type="term" value="C:plasma membrane"/>
    <property type="evidence" value="ECO:0007669"/>
    <property type="project" value="TreeGrafter"/>
</dbReference>
<dbReference type="InterPro" id="IPR003593">
    <property type="entry name" value="AAA+_ATPase"/>
</dbReference>
<dbReference type="Gene3D" id="3.40.50.300">
    <property type="entry name" value="P-loop containing nucleotide triphosphate hydrolases"/>
    <property type="match status" value="1"/>
</dbReference>
<reference evidence="3 4" key="1">
    <citation type="submission" date="2018-07" db="EMBL/GenBank/DDBJ databases">
        <title>High quality draft genome sequencing of Enterococcus faecium exhibiting probiotic potential isolated from mucus of freshwater fish.</title>
        <authorList>
            <person name="El-Jeni R."/>
            <person name="Ghedira K."/>
            <person name="Abdelhak S."/>
            <person name="El-Bour M."/>
            <person name="Bouhaouala-Zahar B."/>
        </authorList>
    </citation>
    <scope>NUCLEOTIDE SEQUENCE [LARGE SCALE GENOMIC DNA]</scope>
    <source>
        <strain evidence="3 4">R.A73</strain>
    </source>
</reference>
<dbReference type="PANTHER" id="PTHR24220">
    <property type="entry name" value="IMPORT ATP-BINDING PROTEIN"/>
    <property type="match status" value="1"/>
</dbReference>
<evidence type="ECO:0000256" key="1">
    <source>
        <dbReference type="ARBA" id="ARBA00022741"/>
    </source>
</evidence>
<dbReference type="PROSITE" id="PS50893">
    <property type="entry name" value="ABC_TRANSPORTER_2"/>
    <property type="match status" value="1"/>
</dbReference>
<dbReference type="RefSeq" id="WP_149558121.1">
    <property type="nucleotide sequence ID" value="NZ_JABTDD010000053.1"/>
</dbReference>
<evidence type="ECO:0000256" key="2">
    <source>
        <dbReference type="ARBA" id="ARBA00022840"/>
    </source>
</evidence>
<dbReference type="GO" id="GO:0022857">
    <property type="term" value="F:transmembrane transporter activity"/>
    <property type="evidence" value="ECO:0007669"/>
    <property type="project" value="TreeGrafter"/>
</dbReference>
<evidence type="ECO:0000313" key="3">
    <source>
        <dbReference type="EMBL" id="KAA0690667.1"/>
    </source>
</evidence>
<comment type="caution">
    <text evidence="3">The sequence shown here is derived from an EMBL/GenBank/DDBJ whole genome shotgun (WGS) entry which is preliminary data.</text>
</comment>
<proteinExistence type="predicted"/>
<dbReference type="SMART" id="SM00382">
    <property type="entry name" value="AAA"/>
    <property type="match status" value="1"/>
</dbReference>
<dbReference type="SUPFAM" id="SSF52540">
    <property type="entry name" value="P-loop containing nucleoside triphosphate hydrolases"/>
    <property type="match status" value="1"/>
</dbReference>
<keyword evidence="2 3" id="KW-0067">ATP-binding</keyword>
<dbReference type="EMBL" id="QOVC01000005">
    <property type="protein sequence ID" value="KAA0690667.1"/>
    <property type="molecule type" value="Genomic_DNA"/>
</dbReference>
<gene>
    <name evidence="3" type="ORF">DTX73_07340</name>
</gene>
<dbReference type="InterPro" id="IPR003439">
    <property type="entry name" value="ABC_transporter-like_ATP-bd"/>
</dbReference>
<dbReference type="GO" id="GO:0005524">
    <property type="term" value="F:ATP binding"/>
    <property type="evidence" value="ECO:0007669"/>
    <property type="project" value="UniProtKB-KW"/>
</dbReference>
<dbReference type="Proteomes" id="UP000448762">
    <property type="component" value="Unassembled WGS sequence"/>
</dbReference>
<dbReference type="GO" id="GO:0016887">
    <property type="term" value="F:ATP hydrolysis activity"/>
    <property type="evidence" value="ECO:0007669"/>
    <property type="project" value="InterPro"/>
</dbReference>
<name>A0A7V7GMV1_ENTFC</name>
<sequence length="220" mass="25018">MIEIKNIGISYGKNKIFEQFSLTIKDGDFLCIYGKSGSGKTTLLNLLGLLEKPDSGKIIFEGIENPSAKEVHLLQKDKIGYIFQNFGLINDESVESNLLIALKNQKMNKKVKREMMLNSLFEVGLSNVLEKKIYELSGGEQQRIALARLILKKPSYIFADEPTGNLDEKNAELVFRIIKKFNVEHHATVVFVTHDKKFINFTKNTLDLTVLDKQEKILTH</sequence>
<protein>
    <submittedName>
        <fullName evidence="3">ATP-binding cassette domain-containing protein</fullName>
    </submittedName>
</protein>
<dbReference type="PANTHER" id="PTHR24220:SF86">
    <property type="entry name" value="ABC TRANSPORTER ABCH.1"/>
    <property type="match status" value="1"/>
</dbReference>
<dbReference type="Pfam" id="PF00005">
    <property type="entry name" value="ABC_tran"/>
    <property type="match status" value="1"/>
</dbReference>